<protein>
    <recommendedName>
        <fullName evidence="7">Amino acid transporter transmembrane domain-containing protein</fullName>
    </recommendedName>
</protein>
<dbReference type="PANTHER" id="PTHR22950">
    <property type="entry name" value="AMINO ACID TRANSPORTER"/>
    <property type="match status" value="1"/>
</dbReference>
<sequence>MSQMNLSDSPTTTIRTASSVAEEDSLDSKPSIPVMDDPDEGKCSNLRSILNIILTAIGLGVITLPTVMAKCGWIGGVIVLFFGAALSDYMVWKLYQAVTNHPKGDPINTYEELGRVCYGRVGQIVTALIVHVTMIGVCSTLLLLLGENTQKLAPQLSVTVWCVIWAAVCTPLSWIRSLKDLSYVALVGLLGIIAVFIIIAAKGIENGITTDEDIQYDLISNDPLNWAISIGNAVLSYQIASATPNLLREMKTPSAFPKVATVSFFIVFAIYVGVGACGYYGYGRDLIEVPILDSIAPADEPLNAWGYALVISMLALAFPHYLVLLMPIAASLEYVIKVDINSSSKRDFIKRALARTFLVAITLVIAITVPSVNNLIDLMSVFTVIAMAAILPALFYVRMKVLNKGSLMAVIKSNWIEMSTMLILTLLCLLLMGAGGYVAIVNF</sequence>
<keyword evidence="3 6" id="KW-1133">Transmembrane helix</keyword>
<proteinExistence type="predicted"/>
<feature type="region of interest" description="Disordered" evidence="5">
    <location>
        <begin position="1"/>
        <end position="37"/>
    </location>
</feature>
<dbReference type="GO" id="GO:0016020">
    <property type="term" value="C:membrane"/>
    <property type="evidence" value="ECO:0007669"/>
    <property type="project" value="UniProtKB-SubCell"/>
</dbReference>
<dbReference type="GO" id="GO:0015179">
    <property type="term" value="F:L-amino acid transmembrane transporter activity"/>
    <property type="evidence" value="ECO:0007669"/>
    <property type="project" value="TreeGrafter"/>
</dbReference>
<evidence type="ECO:0000256" key="4">
    <source>
        <dbReference type="ARBA" id="ARBA00023136"/>
    </source>
</evidence>
<evidence type="ECO:0000256" key="5">
    <source>
        <dbReference type="SAM" id="MobiDB-lite"/>
    </source>
</evidence>
<organism evidence="8 9">
    <name type="scientific">Perkinsus chesapeaki</name>
    <name type="common">Clam parasite</name>
    <name type="synonym">Perkinsus andrewsi</name>
    <dbReference type="NCBI Taxonomy" id="330153"/>
    <lineage>
        <taxon>Eukaryota</taxon>
        <taxon>Sar</taxon>
        <taxon>Alveolata</taxon>
        <taxon>Perkinsozoa</taxon>
        <taxon>Perkinsea</taxon>
        <taxon>Perkinsida</taxon>
        <taxon>Perkinsidae</taxon>
        <taxon>Perkinsus</taxon>
    </lineage>
</organism>
<dbReference type="AlphaFoldDB" id="A0A7J6MTE1"/>
<keyword evidence="4 6" id="KW-0472">Membrane</keyword>
<evidence type="ECO:0000256" key="3">
    <source>
        <dbReference type="ARBA" id="ARBA00022989"/>
    </source>
</evidence>
<evidence type="ECO:0000313" key="8">
    <source>
        <dbReference type="EMBL" id="KAF4674849.1"/>
    </source>
</evidence>
<feature type="domain" description="Amino acid transporter transmembrane" evidence="7">
    <location>
        <begin position="42"/>
        <end position="437"/>
    </location>
</feature>
<evidence type="ECO:0000259" key="7">
    <source>
        <dbReference type="Pfam" id="PF01490"/>
    </source>
</evidence>
<feature type="compositionally biased region" description="Polar residues" evidence="5">
    <location>
        <begin position="1"/>
        <end position="19"/>
    </location>
</feature>
<reference evidence="8 9" key="1">
    <citation type="submission" date="2020-04" db="EMBL/GenBank/DDBJ databases">
        <title>Perkinsus chesapeaki whole genome sequence.</title>
        <authorList>
            <person name="Bogema D.R."/>
        </authorList>
    </citation>
    <scope>NUCLEOTIDE SEQUENCE [LARGE SCALE GENOMIC DNA]</scope>
    <source>
        <strain evidence="8">ATCC PRA-425</strain>
    </source>
</reference>
<feature type="transmembrane region" description="Helical" evidence="6">
    <location>
        <begin position="181"/>
        <end position="204"/>
    </location>
</feature>
<feature type="transmembrane region" description="Helical" evidence="6">
    <location>
        <begin position="302"/>
        <end position="332"/>
    </location>
</feature>
<feature type="transmembrane region" description="Helical" evidence="6">
    <location>
        <begin position="124"/>
        <end position="146"/>
    </location>
</feature>
<feature type="transmembrane region" description="Helical" evidence="6">
    <location>
        <begin position="73"/>
        <end position="92"/>
    </location>
</feature>
<evidence type="ECO:0000256" key="2">
    <source>
        <dbReference type="ARBA" id="ARBA00022692"/>
    </source>
</evidence>
<dbReference type="EMBL" id="JAAPAO010000056">
    <property type="protein sequence ID" value="KAF4674849.1"/>
    <property type="molecule type" value="Genomic_DNA"/>
</dbReference>
<keyword evidence="2 6" id="KW-0812">Transmembrane</keyword>
<feature type="transmembrane region" description="Helical" evidence="6">
    <location>
        <begin position="352"/>
        <end position="372"/>
    </location>
</feature>
<accession>A0A7J6MTE1</accession>
<dbReference type="Proteomes" id="UP000591131">
    <property type="component" value="Unassembled WGS sequence"/>
</dbReference>
<comment type="caution">
    <text evidence="8">The sequence shown here is derived from an EMBL/GenBank/DDBJ whole genome shotgun (WGS) entry which is preliminary data.</text>
</comment>
<evidence type="ECO:0000313" key="9">
    <source>
        <dbReference type="Proteomes" id="UP000591131"/>
    </source>
</evidence>
<feature type="transmembrane region" description="Helical" evidence="6">
    <location>
        <begin position="259"/>
        <end position="282"/>
    </location>
</feature>
<feature type="transmembrane region" description="Helical" evidence="6">
    <location>
        <begin position="418"/>
        <end position="440"/>
    </location>
</feature>
<feature type="transmembrane region" description="Helical" evidence="6">
    <location>
        <begin position="152"/>
        <end position="174"/>
    </location>
</feature>
<keyword evidence="9" id="KW-1185">Reference proteome</keyword>
<name>A0A7J6MTE1_PERCH</name>
<feature type="transmembrane region" description="Helical" evidence="6">
    <location>
        <begin position="378"/>
        <end position="397"/>
    </location>
</feature>
<evidence type="ECO:0000256" key="1">
    <source>
        <dbReference type="ARBA" id="ARBA00004141"/>
    </source>
</evidence>
<feature type="transmembrane region" description="Helical" evidence="6">
    <location>
        <begin position="224"/>
        <end position="247"/>
    </location>
</feature>
<dbReference type="OrthoDB" id="40134at2759"/>
<comment type="subcellular location">
    <subcellularLocation>
        <location evidence="1">Membrane</location>
        <topology evidence="1">Multi-pass membrane protein</topology>
    </subcellularLocation>
</comment>
<dbReference type="Pfam" id="PF01490">
    <property type="entry name" value="Aa_trans"/>
    <property type="match status" value="1"/>
</dbReference>
<dbReference type="InterPro" id="IPR013057">
    <property type="entry name" value="AA_transpt_TM"/>
</dbReference>
<evidence type="ECO:0000256" key="6">
    <source>
        <dbReference type="SAM" id="Phobius"/>
    </source>
</evidence>
<feature type="transmembrane region" description="Helical" evidence="6">
    <location>
        <begin position="49"/>
        <end position="67"/>
    </location>
</feature>
<gene>
    <name evidence="8" type="ORF">FOL47_008597</name>
</gene>